<dbReference type="AlphaFoldDB" id="A0A3A9KAU0"/>
<dbReference type="GO" id="GO:0004140">
    <property type="term" value="F:dephospho-CoA kinase activity"/>
    <property type="evidence" value="ECO:0007669"/>
    <property type="project" value="UniProtKB-UniRule"/>
</dbReference>
<dbReference type="FunFam" id="3.40.50.300:FF:000991">
    <property type="entry name" value="Dephospho-CoA kinase"/>
    <property type="match status" value="1"/>
</dbReference>
<dbReference type="RefSeq" id="WP_110934887.1">
    <property type="nucleotide sequence ID" value="NZ_KZ614146.1"/>
</dbReference>
<sequence>MIIGLTGGIATGKSTVSNLFKKEGIPVIDADLVAREVVTPGKEAYEEIVLAFGQEILKEDKTIDRAKLGEIVFKNDDMRKKLNEIVHPSVRANMKDQAEQLERKGYPIIILDIPLLIESNLFYLTDKVVLVFVPEEIQRTRLEERNNYTEEEANYRIRSQIPITEKKKDERISYIIDNSGSFSETELQVKKLLHKLQKGEG</sequence>
<evidence type="ECO:0000256" key="7">
    <source>
        <dbReference type="ARBA" id="ARBA00022993"/>
    </source>
</evidence>
<organism evidence="10 11">
    <name type="scientific">Salipaludibacillus neizhouensis</name>
    <dbReference type="NCBI Taxonomy" id="885475"/>
    <lineage>
        <taxon>Bacteria</taxon>
        <taxon>Bacillati</taxon>
        <taxon>Bacillota</taxon>
        <taxon>Bacilli</taxon>
        <taxon>Bacillales</taxon>
        <taxon>Bacillaceae</taxon>
    </lineage>
</organism>
<evidence type="ECO:0000256" key="1">
    <source>
        <dbReference type="ARBA" id="ARBA00009018"/>
    </source>
</evidence>
<gene>
    <name evidence="8" type="primary">coaE</name>
    <name evidence="10" type="ORF">CR203_12700</name>
</gene>
<dbReference type="Pfam" id="PF01121">
    <property type="entry name" value="CoaE"/>
    <property type="match status" value="1"/>
</dbReference>
<comment type="function">
    <text evidence="8">Catalyzes the phosphorylation of the 3'-hydroxyl group of dephosphocoenzyme A to form coenzyme A.</text>
</comment>
<dbReference type="NCBIfam" id="TIGR00152">
    <property type="entry name" value="dephospho-CoA kinase"/>
    <property type="match status" value="1"/>
</dbReference>
<dbReference type="EC" id="2.7.1.24" evidence="8 9"/>
<comment type="subcellular location">
    <subcellularLocation>
        <location evidence="8">Cytoplasm</location>
    </subcellularLocation>
</comment>
<evidence type="ECO:0000256" key="3">
    <source>
        <dbReference type="ARBA" id="ARBA00022679"/>
    </source>
</evidence>
<evidence type="ECO:0000256" key="2">
    <source>
        <dbReference type="ARBA" id="ARBA00022490"/>
    </source>
</evidence>
<accession>A0A3A9KAU0</accession>
<dbReference type="GO" id="GO:0015937">
    <property type="term" value="P:coenzyme A biosynthetic process"/>
    <property type="evidence" value="ECO:0007669"/>
    <property type="project" value="UniProtKB-UniRule"/>
</dbReference>
<name>A0A3A9KAU0_9BACI</name>
<dbReference type="GO" id="GO:0005524">
    <property type="term" value="F:ATP binding"/>
    <property type="evidence" value="ECO:0007669"/>
    <property type="project" value="UniProtKB-UniRule"/>
</dbReference>
<dbReference type="Proteomes" id="UP000281498">
    <property type="component" value="Unassembled WGS sequence"/>
</dbReference>
<dbReference type="PROSITE" id="PS51219">
    <property type="entry name" value="DPCK"/>
    <property type="match status" value="1"/>
</dbReference>
<protein>
    <recommendedName>
        <fullName evidence="8 9">Dephospho-CoA kinase</fullName>
        <ecNumber evidence="8 9">2.7.1.24</ecNumber>
    </recommendedName>
    <alternativeName>
        <fullName evidence="8">Dephosphocoenzyme A kinase</fullName>
    </alternativeName>
</protein>
<dbReference type="Gene3D" id="3.40.50.300">
    <property type="entry name" value="P-loop containing nucleotide triphosphate hydrolases"/>
    <property type="match status" value="1"/>
</dbReference>
<dbReference type="PANTHER" id="PTHR10695:SF46">
    <property type="entry name" value="BIFUNCTIONAL COENZYME A SYNTHASE-RELATED"/>
    <property type="match status" value="1"/>
</dbReference>
<evidence type="ECO:0000256" key="5">
    <source>
        <dbReference type="ARBA" id="ARBA00022777"/>
    </source>
</evidence>
<evidence type="ECO:0000256" key="4">
    <source>
        <dbReference type="ARBA" id="ARBA00022741"/>
    </source>
</evidence>
<evidence type="ECO:0000313" key="11">
    <source>
        <dbReference type="Proteomes" id="UP000281498"/>
    </source>
</evidence>
<feature type="binding site" evidence="8">
    <location>
        <begin position="10"/>
        <end position="15"/>
    </location>
    <ligand>
        <name>ATP</name>
        <dbReference type="ChEBI" id="CHEBI:30616"/>
    </ligand>
</feature>
<keyword evidence="3 8" id="KW-0808">Transferase</keyword>
<proteinExistence type="inferred from homology"/>
<dbReference type="OrthoDB" id="9812943at2"/>
<evidence type="ECO:0000313" key="10">
    <source>
        <dbReference type="EMBL" id="RKL66693.1"/>
    </source>
</evidence>
<dbReference type="CDD" id="cd02022">
    <property type="entry name" value="DPCK"/>
    <property type="match status" value="1"/>
</dbReference>
<evidence type="ECO:0000256" key="9">
    <source>
        <dbReference type="NCBIfam" id="TIGR00152"/>
    </source>
</evidence>
<dbReference type="SUPFAM" id="SSF52540">
    <property type="entry name" value="P-loop containing nucleoside triphosphate hydrolases"/>
    <property type="match status" value="1"/>
</dbReference>
<comment type="similarity">
    <text evidence="1 8">Belongs to the CoaE family.</text>
</comment>
<keyword evidence="6 8" id="KW-0067">ATP-binding</keyword>
<keyword evidence="4 8" id="KW-0547">Nucleotide-binding</keyword>
<reference evidence="10 11" key="1">
    <citation type="submission" date="2017-10" db="EMBL/GenBank/DDBJ databases">
        <title>Bacillus sp. nov., a halophilic bacterium isolated from a Keqin Lake.</title>
        <authorList>
            <person name="Wang H."/>
        </authorList>
    </citation>
    <scope>NUCLEOTIDE SEQUENCE [LARGE SCALE GENOMIC DNA]</scope>
    <source>
        <strain evidence="10 11">KCTC 13187</strain>
    </source>
</reference>
<comment type="pathway">
    <text evidence="8">Cofactor biosynthesis; coenzyme A biosynthesis; CoA from (R)-pantothenate: step 5/5.</text>
</comment>
<dbReference type="HAMAP" id="MF_00376">
    <property type="entry name" value="Dephospho_CoA_kinase"/>
    <property type="match status" value="1"/>
</dbReference>
<dbReference type="UniPathway" id="UPA00241">
    <property type="reaction ID" value="UER00356"/>
</dbReference>
<comment type="catalytic activity">
    <reaction evidence="8">
        <text>3'-dephospho-CoA + ATP = ADP + CoA + H(+)</text>
        <dbReference type="Rhea" id="RHEA:18245"/>
        <dbReference type="ChEBI" id="CHEBI:15378"/>
        <dbReference type="ChEBI" id="CHEBI:30616"/>
        <dbReference type="ChEBI" id="CHEBI:57287"/>
        <dbReference type="ChEBI" id="CHEBI:57328"/>
        <dbReference type="ChEBI" id="CHEBI:456216"/>
        <dbReference type="EC" id="2.7.1.24"/>
    </reaction>
</comment>
<comment type="caution">
    <text evidence="10">The sequence shown here is derived from an EMBL/GenBank/DDBJ whole genome shotgun (WGS) entry which is preliminary data.</text>
</comment>
<dbReference type="PANTHER" id="PTHR10695">
    <property type="entry name" value="DEPHOSPHO-COA KINASE-RELATED"/>
    <property type="match status" value="1"/>
</dbReference>
<keyword evidence="7 8" id="KW-0173">Coenzyme A biosynthesis</keyword>
<dbReference type="InterPro" id="IPR027417">
    <property type="entry name" value="P-loop_NTPase"/>
</dbReference>
<evidence type="ECO:0000256" key="6">
    <source>
        <dbReference type="ARBA" id="ARBA00022840"/>
    </source>
</evidence>
<dbReference type="EMBL" id="PDOE01000005">
    <property type="protein sequence ID" value="RKL66693.1"/>
    <property type="molecule type" value="Genomic_DNA"/>
</dbReference>
<keyword evidence="2 8" id="KW-0963">Cytoplasm</keyword>
<keyword evidence="11" id="KW-1185">Reference proteome</keyword>
<dbReference type="InterPro" id="IPR001977">
    <property type="entry name" value="Depp_CoAkinase"/>
</dbReference>
<keyword evidence="5 8" id="KW-0418">Kinase</keyword>
<dbReference type="GO" id="GO:0005737">
    <property type="term" value="C:cytoplasm"/>
    <property type="evidence" value="ECO:0007669"/>
    <property type="project" value="UniProtKB-SubCell"/>
</dbReference>
<evidence type="ECO:0000256" key="8">
    <source>
        <dbReference type="HAMAP-Rule" id="MF_00376"/>
    </source>
</evidence>